<dbReference type="Gene3D" id="3.30.70.260">
    <property type="match status" value="2"/>
</dbReference>
<evidence type="ECO:0000313" key="2">
    <source>
        <dbReference type="Proteomes" id="UP000185739"/>
    </source>
</evidence>
<sequence length="176" mass="18256">MNASLVITLIGTDRPGLVNALAARAAACGANWLESSMAQLAGHFAGIVRLEIAEADAGRLEGALRELESEGLRLTIERGAAAPVAGPSRTTKLALVGHDRPGIVREISAALARHGASIGKLETACENASFSGEPLFRARIEVQVPASVEPAVLKAELEALANELMVDLNLEGESAD</sequence>
<protein>
    <submittedName>
        <fullName evidence="1">Glycine cleavage system transcriptional antiactivator GcvR</fullName>
    </submittedName>
</protein>
<reference evidence="1 2" key="1">
    <citation type="submission" date="2016-12" db="EMBL/GenBank/DDBJ databases">
        <title>Complete genome sequence of Thauera chlorobenzoica, a Betaproteobacterium degrading haloaromatics anaerobically to CO2 and halides.</title>
        <authorList>
            <person name="Goris T."/>
            <person name="Mergelsberg M."/>
            <person name="Boll M."/>
        </authorList>
    </citation>
    <scope>NUCLEOTIDE SEQUENCE [LARGE SCALE GENOMIC DNA]</scope>
    <source>
        <strain evidence="1 2">3CB1</strain>
    </source>
</reference>
<name>A0A1H5YVK1_9RHOO</name>
<dbReference type="InterPro" id="IPR016867">
    <property type="entry name" value="GcvR"/>
</dbReference>
<dbReference type="InterPro" id="IPR050990">
    <property type="entry name" value="UPF0237/GcvR_regulator"/>
</dbReference>
<dbReference type="InterPro" id="IPR002912">
    <property type="entry name" value="ACT_dom"/>
</dbReference>
<proteinExistence type="predicted"/>
<dbReference type="KEGG" id="tcl:Tchl_3047"/>
<keyword evidence="2" id="KW-1185">Reference proteome</keyword>
<dbReference type="SUPFAM" id="SSF55021">
    <property type="entry name" value="ACT-like"/>
    <property type="match status" value="2"/>
</dbReference>
<dbReference type="PANTHER" id="PTHR34875">
    <property type="entry name" value="UPF0237 PROTEIN MJ1558"/>
    <property type="match status" value="1"/>
</dbReference>
<dbReference type="InterPro" id="IPR045865">
    <property type="entry name" value="ACT-like_dom_sf"/>
</dbReference>
<dbReference type="OrthoDB" id="9802815at2"/>
<dbReference type="RefSeq" id="WP_075149154.1">
    <property type="nucleotide sequence ID" value="NZ_CP018839.1"/>
</dbReference>
<dbReference type="GO" id="GO:0006355">
    <property type="term" value="P:regulation of DNA-templated transcription"/>
    <property type="evidence" value="ECO:0007669"/>
    <property type="project" value="InterPro"/>
</dbReference>
<accession>A0A1H5YVK1</accession>
<dbReference type="AlphaFoldDB" id="A0A1H5YVK1"/>
<dbReference type="PANTHER" id="PTHR34875:SF6">
    <property type="entry name" value="UPF0237 PROTEIN MJ1558"/>
    <property type="match status" value="1"/>
</dbReference>
<gene>
    <name evidence="1" type="ORF">Tchl_3047</name>
</gene>
<dbReference type="PIRSF" id="PIRSF028103">
    <property type="entry name" value="GcvR"/>
    <property type="match status" value="1"/>
</dbReference>
<evidence type="ECO:0000313" key="1">
    <source>
        <dbReference type="EMBL" id="APR05860.1"/>
    </source>
</evidence>
<dbReference type="Pfam" id="PF13740">
    <property type="entry name" value="ACT_6"/>
    <property type="match status" value="2"/>
</dbReference>
<dbReference type="PROSITE" id="PS51671">
    <property type="entry name" value="ACT"/>
    <property type="match status" value="1"/>
</dbReference>
<dbReference type="Proteomes" id="UP000185739">
    <property type="component" value="Chromosome"/>
</dbReference>
<dbReference type="EMBL" id="CP018839">
    <property type="protein sequence ID" value="APR05860.1"/>
    <property type="molecule type" value="Genomic_DNA"/>
</dbReference>
<organism evidence="1 2">
    <name type="scientific">Thauera chlorobenzoica</name>
    <dbReference type="NCBI Taxonomy" id="96773"/>
    <lineage>
        <taxon>Bacteria</taxon>
        <taxon>Pseudomonadati</taxon>
        <taxon>Pseudomonadota</taxon>
        <taxon>Betaproteobacteria</taxon>
        <taxon>Rhodocyclales</taxon>
        <taxon>Zoogloeaceae</taxon>
        <taxon>Thauera</taxon>
    </lineage>
</organism>
<dbReference type="CDD" id="cd04869">
    <property type="entry name" value="ACT_GcvR_2"/>
    <property type="match status" value="1"/>
</dbReference>
<dbReference type="STRING" id="96773.Tchl_3047"/>